<evidence type="ECO:0000313" key="2">
    <source>
        <dbReference type="EMBL" id="RON17922.1"/>
    </source>
</evidence>
<dbReference type="Proteomes" id="UP000285636">
    <property type="component" value="Unassembled WGS sequence"/>
</dbReference>
<organism evidence="2 3">
    <name type="scientific">Pseudomonas brassicacearum</name>
    <dbReference type="NCBI Taxonomy" id="930166"/>
    <lineage>
        <taxon>Bacteria</taxon>
        <taxon>Pseudomonadati</taxon>
        <taxon>Pseudomonadota</taxon>
        <taxon>Gammaproteobacteria</taxon>
        <taxon>Pseudomonadales</taxon>
        <taxon>Pseudomonadaceae</taxon>
        <taxon>Pseudomonas</taxon>
    </lineage>
</organism>
<accession>A0A423HXJ8</accession>
<evidence type="ECO:0000313" key="3">
    <source>
        <dbReference type="Proteomes" id="UP000285636"/>
    </source>
</evidence>
<sequence length="81" mass="9097">MPENRDDLSLRQLADDGDIELLRQAAEALGITPEQLAKELIEKHIVARTRPKTMSGTIQPFRRPYSPARAKPDEGLKSEDT</sequence>
<proteinExistence type="predicted"/>
<feature type="region of interest" description="Disordered" evidence="1">
    <location>
        <begin position="51"/>
        <end position="81"/>
    </location>
</feature>
<evidence type="ECO:0000256" key="1">
    <source>
        <dbReference type="SAM" id="MobiDB-lite"/>
    </source>
</evidence>
<dbReference type="AlphaFoldDB" id="A0A423HXJ8"/>
<comment type="caution">
    <text evidence="2">The sequence shown here is derived from an EMBL/GenBank/DDBJ whole genome shotgun (WGS) entry which is preliminary data.</text>
</comment>
<reference evidence="2 3" key="1">
    <citation type="submission" date="2016-10" db="EMBL/GenBank/DDBJ databases">
        <title>Comparative genome analysis of multiple Pseudomonas spp. focuses on biocontrol and plant growth promoting traits.</title>
        <authorList>
            <person name="Tao X.-Y."/>
            <person name="Taylor C.G."/>
        </authorList>
    </citation>
    <scope>NUCLEOTIDE SEQUENCE [LARGE SCALE GENOMIC DNA]</scope>
    <source>
        <strain evidence="2 3">38D7</strain>
    </source>
</reference>
<dbReference type="EMBL" id="MOBK01000009">
    <property type="protein sequence ID" value="RON17922.1"/>
    <property type="molecule type" value="Genomic_DNA"/>
</dbReference>
<gene>
    <name evidence="2" type="ORF">BK660_21775</name>
</gene>
<protein>
    <submittedName>
        <fullName evidence="2">Uncharacterized protein</fullName>
    </submittedName>
</protein>
<feature type="compositionally biased region" description="Basic and acidic residues" evidence="1">
    <location>
        <begin position="70"/>
        <end position="81"/>
    </location>
</feature>
<name>A0A423HXJ8_9PSED</name>